<proteinExistence type="predicted"/>
<feature type="region of interest" description="Disordered" evidence="4">
    <location>
        <begin position="907"/>
        <end position="930"/>
    </location>
</feature>
<dbReference type="EMBL" id="SNRW01001161">
    <property type="protein sequence ID" value="KAA6397518.1"/>
    <property type="molecule type" value="Genomic_DNA"/>
</dbReference>
<dbReference type="SMART" id="SM00360">
    <property type="entry name" value="RRM"/>
    <property type="match status" value="8"/>
</dbReference>
<dbReference type="CDD" id="cd00590">
    <property type="entry name" value="RRM_SF"/>
    <property type="match status" value="3"/>
</dbReference>
<feature type="domain" description="RRM" evidence="5">
    <location>
        <begin position="204"/>
        <end position="279"/>
    </location>
</feature>
<dbReference type="OrthoDB" id="2083at2759"/>
<feature type="domain" description="RRM" evidence="5">
    <location>
        <begin position="309"/>
        <end position="384"/>
    </location>
</feature>
<gene>
    <name evidence="6" type="ORF">EZS28_006957</name>
</gene>
<evidence type="ECO:0000313" key="7">
    <source>
        <dbReference type="Proteomes" id="UP000324800"/>
    </source>
</evidence>
<evidence type="ECO:0000259" key="5">
    <source>
        <dbReference type="PROSITE" id="PS50102"/>
    </source>
</evidence>
<dbReference type="InterPro" id="IPR012677">
    <property type="entry name" value="Nucleotide-bd_a/b_plait_sf"/>
</dbReference>
<feature type="domain" description="RRM" evidence="5">
    <location>
        <begin position="802"/>
        <end position="878"/>
    </location>
</feature>
<comment type="caution">
    <text evidence="6">The sequence shown here is derived from an EMBL/GenBank/DDBJ whole genome shotgun (WGS) entry which is preliminary data.</text>
</comment>
<accession>A0A5J4WRH8</accession>
<feature type="domain" description="RRM" evidence="5">
    <location>
        <begin position="99"/>
        <end position="195"/>
    </location>
</feature>
<evidence type="ECO:0000256" key="1">
    <source>
        <dbReference type="ARBA" id="ARBA00022737"/>
    </source>
</evidence>
<evidence type="ECO:0000313" key="6">
    <source>
        <dbReference type="EMBL" id="KAA6397518.1"/>
    </source>
</evidence>
<evidence type="ECO:0000256" key="2">
    <source>
        <dbReference type="ARBA" id="ARBA00022884"/>
    </source>
</evidence>
<dbReference type="PANTHER" id="PTHR24012">
    <property type="entry name" value="RNA BINDING PROTEIN"/>
    <property type="match status" value="1"/>
</dbReference>
<evidence type="ECO:0000256" key="4">
    <source>
        <dbReference type="SAM" id="MobiDB-lite"/>
    </source>
</evidence>
<dbReference type="InterPro" id="IPR035979">
    <property type="entry name" value="RBD_domain_sf"/>
</dbReference>
<evidence type="ECO:0000256" key="3">
    <source>
        <dbReference type="PROSITE-ProRule" id="PRU00176"/>
    </source>
</evidence>
<reference evidence="6 7" key="1">
    <citation type="submission" date="2019-03" db="EMBL/GenBank/DDBJ databases">
        <title>Single cell metagenomics reveals metabolic interactions within the superorganism composed of flagellate Streblomastix strix and complex community of Bacteroidetes bacteria on its surface.</title>
        <authorList>
            <person name="Treitli S.C."/>
            <person name="Kolisko M."/>
            <person name="Husnik F."/>
            <person name="Keeling P."/>
            <person name="Hampl V."/>
        </authorList>
    </citation>
    <scope>NUCLEOTIDE SEQUENCE [LARGE SCALE GENOMIC DNA]</scope>
    <source>
        <strain evidence="6">ST1C</strain>
    </source>
</reference>
<dbReference type="Pfam" id="PF00076">
    <property type="entry name" value="RRM_1"/>
    <property type="match status" value="6"/>
</dbReference>
<dbReference type="GO" id="GO:0003723">
    <property type="term" value="F:RNA binding"/>
    <property type="evidence" value="ECO:0007669"/>
    <property type="project" value="UniProtKB-UniRule"/>
</dbReference>
<organism evidence="6 7">
    <name type="scientific">Streblomastix strix</name>
    <dbReference type="NCBI Taxonomy" id="222440"/>
    <lineage>
        <taxon>Eukaryota</taxon>
        <taxon>Metamonada</taxon>
        <taxon>Preaxostyla</taxon>
        <taxon>Oxymonadida</taxon>
        <taxon>Streblomastigidae</taxon>
        <taxon>Streblomastix</taxon>
    </lineage>
</organism>
<sequence>MKVGTLANSEYPGSLSILITTAGGSEEENDTEISSTLFNIQRFIEDLHKGRSIYNFFTDHPAFPPQPMLAKLSNEQIEEEGGLEEIEAQLSNKESYNREIIFHVDLPPHQFRTILMESWGIRVSWEGDGLDEQKLRQYFSTLNAIDVISEQTEPDSNDNHAFITLSSQQQAQSVQQQTNGIIINDTCIEVRVEQRVIKYQFNKRCLIIKNIPASITNRIIQLVFTPFNLISSTVDFNRQSKYFEAQIQFEFEDDAKDAINLMNGKQINNYKITIEYQKLDESSEQYIPNTNRRPLRPFFNAPTIENDPKTLYITNINPQTKQTDLALIFTAFNAIRVNIPFRQPIRLHYGFVDFGSEEDSKLALEFVEGKVVDECQLNLRYSLKKDVLNAAHSEQQQIQQSPVAGDPSLSETKPTLILRNLNQLTIIMSINSFLSEFNPQVKSIQLDEQSEEEGAQKATVEFQNTELAQSAQIFANGKEFEGNTITAEIIPNSTTASQTHQQQLQHHPYDKTCLVVTNIPPSATERTFQLIFAPFNLKNCEVIHNLESDTQIHQSKIVFFYEEDAQEAFISLNNKEIEGFLLEIDFYKRDERSPTYITPPIRPPLLSIQPPNQDQDGKNLYLRNINEKTTENDLRLFFLGFNAVIITIPIKRQQQQFQSKIAFIDFQNEDDCKNAFIHSNGIQVDGNVLRVEYSRKRLDPPKPKPKQIPTQPIDPNKRIVIIKNIHPETTTLSMNQFVSQFNPIKPVLISPDQDSDNGTNKAVIELLNGKIASDVQQYADKSVLNGSILTAELGEIPPQESNTLYITGLNSSTTEQHLWKLFQQFNLRSCKIPQNQDPKRPRYAYANFYSIADAKRALDGFHDKEIDGSIINIHYYVDQKKDLIKQEQSNFTWKPKTNQQFQYTPSQVTQNSPLNIPNQPDTSVNTPKLPNNEQALKLQADLNEIMDLTGVDQKTAISAYRMQGKDVDKAVEYILNNPQ</sequence>
<keyword evidence="2 3" id="KW-0694">RNA-binding</keyword>
<dbReference type="Gene3D" id="3.30.70.330">
    <property type="match status" value="7"/>
</dbReference>
<protein>
    <recommendedName>
        <fullName evidence="5">RRM domain-containing protein</fullName>
    </recommendedName>
</protein>
<dbReference type="PROSITE" id="PS50102">
    <property type="entry name" value="RRM"/>
    <property type="match status" value="5"/>
</dbReference>
<dbReference type="Proteomes" id="UP000324800">
    <property type="component" value="Unassembled WGS sequence"/>
</dbReference>
<dbReference type="AlphaFoldDB" id="A0A5J4WRH8"/>
<dbReference type="SUPFAM" id="SSF54928">
    <property type="entry name" value="RNA-binding domain, RBD"/>
    <property type="match status" value="6"/>
</dbReference>
<keyword evidence="1" id="KW-0677">Repeat</keyword>
<dbReference type="InterPro" id="IPR000504">
    <property type="entry name" value="RRM_dom"/>
</dbReference>
<name>A0A5J4WRH8_9EUKA</name>
<feature type="domain" description="RRM" evidence="5">
    <location>
        <begin position="618"/>
        <end position="696"/>
    </location>
</feature>